<feature type="compositionally biased region" description="Polar residues" evidence="5">
    <location>
        <begin position="652"/>
        <end position="661"/>
    </location>
</feature>
<dbReference type="AlphaFoldDB" id="A0A9P6IZM5"/>
<dbReference type="GO" id="GO:0005737">
    <property type="term" value="C:cytoplasm"/>
    <property type="evidence" value="ECO:0007669"/>
    <property type="project" value="UniProtKB-SubCell"/>
</dbReference>
<evidence type="ECO:0000313" key="7">
    <source>
        <dbReference type="Proteomes" id="UP000749646"/>
    </source>
</evidence>
<dbReference type="PANTHER" id="PTHR15454">
    <property type="entry name" value="NISCHARIN RELATED"/>
    <property type="match status" value="1"/>
</dbReference>
<comment type="caution">
    <text evidence="6">The sequence shown here is derived from an EMBL/GenBank/DDBJ whole genome shotgun (WGS) entry which is preliminary data.</text>
</comment>
<dbReference type="Proteomes" id="UP000749646">
    <property type="component" value="Unassembled WGS sequence"/>
</dbReference>
<keyword evidence="2" id="KW-0963">Cytoplasm</keyword>
<evidence type="ECO:0000256" key="1">
    <source>
        <dbReference type="ARBA" id="ARBA00004496"/>
    </source>
</evidence>
<feature type="region of interest" description="Disordered" evidence="5">
    <location>
        <begin position="397"/>
        <end position="440"/>
    </location>
</feature>
<keyword evidence="4" id="KW-0677">Repeat</keyword>
<feature type="compositionally biased region" description="Basic residues" evidence="5">
    <location>
        <begin position="506"/>
        <end position="517"/>
    </location>
</feature>
<dbReference type="InterPro" id="IPR032675">
    <property type="entry name" value="LRR_dom_sf"/>
</dbReference>
<name>A0A9P6IZM5_9FUNG</name>
<sequence>MNSNNLTITDDIHFVRKFFKHIPSLRLVSKIMPGNQQGKGMIEDYEEDAILTLFNRGQSLGMEKEFTSNSPLLYLPLVAIFPVLTHLELHKIPPDCIQGWETLMKQLKSLVVIDAGIEDVYDVIVTAVVKSERRRQRLVSREKARAVQIKEEQMEALKDAALTSQARESTTEGLSGTTGATQPDESEEDDDATIASLKMWPGLRHLSMSQNSFPALLHSNTFMNTQSLVSLDLSHNLFNAPPQGLIHLHNLNELNLSYNMIEGVHAIYHTLGNVAVLDLRGNRLESLSGLERLWNLEKVDVRDNLLVDGAEVGRLAALPGIREVWAEGNPYCPKQPKYRLMILAVFKANGHNVLLDGSFASFAEKMALSNMSPSFSTSISTVNNVANIPAASAPVATFAQDHSHSRSPSDAKRGLNTTNKTSSVSGSNAPINKPNKKTLVKANKRIKRVVNLDAAIQEEQQESIPSPPVVDAGVEGSDELHDDEVAAVMTKTSGQAQGSGADGAVKKKKVIKKKKNGKGAAPLPMETPAAPTDGNEQANESGNNGNSQQGDEKVVRKPKKRLAKMKAEGAATVAEEDHDPHLDHSLCRDGRHVHKHRLAHLEKAMTSLQLERSNNNGGGASGHQREPSRGIRKAPTMPPNGAISPRLRPSSPIGSLSSDEGATNEYKRKIEAMRNEAGRNWLKVLAEMDGDSTQLPSDF</sequence>
<comment type="subcellular location">
    <subcellularLocation>
        <location evidence="1">Cytoplasm</location>
    </subcellularLocation>
</comment>
<dbReference type="PROSITE" id="PS51450">
    <property type="entry name" value="LRR"/>
    <property type="match status" value="1"/>
</dbReference>
<feature type="region of interest" description="Disordered" evidence="5">
    <location>
        <begin position="161"/>
        <end position="191"/>
    </location>
</feature>
<feature type="region of interest" description="Disordered" evidence="5">
    <location>
        <begin position="611"/>
        <end position="664"/>
    </location>
</feature>
<feature type="compositionally biased region" description="Low complexity" evidence="5">
    <location>
        <begin position="534"/>
        <end position="549"/>
    </location>
</feature>
<feature type="compositionally biased region" description="Low complexity" evidence="5">
    <location>
        <begin position="493"/>
        <end position="503"/>
    </location>
</feature>
<feature type="compositionally biased region" description="Basic and acidic residues" evidence="5">
    <location>
        <begin position="401"/>
        <end position="413"/>
    </location>
</feature>
<protein>
    <submittedName>
        <fullName evidence="6">Uncharacterized protein</fullName>
    </submittedName>
</protein>
<dbReference type="OrthoDB" id="676979at2759"/>
<dbReference type="PANTHER" id="PTHR15454:SF69">
    <property type="entry name" value="SERINE_THREONINE-PROTEIN KINASE 11-INTERACTING PROTEIN"/>
    <property type="match status" value="1"/>
</dbReference>
<feature type="region of interest" description="Disordered" evidence="5">
    <location>
        <begin position="491"/>
        <end position="582"/>
    </location>
</feature>
<dbReference type="Gene3D" id="3.80.10.10">
    <property type="entry name" value="Ribonuclease Inhibitor"/>
    <property type="match status" value="1"/>
</dbReference>
<evidence type="ECO:0000256" key="4">
    <source>
        <dbReference type="ARBA" id="ARBA00022737"/>
    </source>
</evidence>
<gene>
    <name evidence="6" type="ORF">BGZ65_003460</name>
</gene>
<dbReference type="InterPro" id="IPR001611">
    <property type="entry name" value="Leu-rich_rpt"/>
</dbReference>
<reference evidence="6" key="1">
    <citation type="journal article" date="2020" name="Fungal Divers.">
        <title>Resolving the Mortierellaceae phylogeny through synthesis of multi-gene phylogenetics and phylogenomics.</title>
        <authorList>
            <person name="Vandepol N."/>
            <person name="Liber J."/>
            <person name="Desiro A."/>
            <person name="Na H."/>
            <person name="Kennedy M."/>
            <person name="Barry K."/>
            <person name="Grigoriev I.V."/>
            <person name="Miller A.N."/>
            <person name="O'Donnell K."/>
            <person name="Stajich J.E."/>
            <person name="Bonito G."/>
        </authorList>
    </citation>
    <scope>NUCLEOTIDE SEQUENCE</scope>
    <source>
        <strain evidence="6">MES-2147</strain>
    </source>
</reference>
<feature type="compositionally biased region" description="Polar residues" evidence="5">
    <location>
        <begin position="415"/>
        <end position="430"/>
    </location>
</feature>
<keyword evidence="7" id="KW-1185">Reference proteome</keyword>
<evidence type="ECO:0000256" key="5">
    <source>
        <dbReference type="SAM" id="MobiDB-lite"/>
    </source>
</evidence>
<keyword evidence="3" id="KW-0433">Leucine-rich repeat</keyword>
<evidence type="ECO:0000256" key="3">
    <source>
        <dbReference type="ARBA" id="ARBA00022614"/>
    </source>
</evidence>
<organism evidence="6 7">
    <name type="scientific">Modicella reniformis</name>
    <dbReference type="NCBI Taxonomy" id="1440133"/>
    <lineage>
        <taxon>Eukaryota</taxon>
        <taxon>Fungi</taxon>
        <taxon>Fungi incertae sedis</taxon>
        <taxon>Mucoromycota</taxon>
        <taxon>Mortierellomycotina</taxon>
        <taxon>Mortierellomycetes</taxon>
        <taxon>Mortierellales</taxon>
        <taxon>Mortierellaceae</taxon>
        <taxon>Modicella</taxon>
    </lineage>
</organism>
<evidence type="ECO:0000313" key="6">
    <source>
        <dbReference type="EMBL" id="KAF9955322.1"/>
    </source>
</evidence>
<proteinExistence type="predicted"/>
<evidence type="ECO:0000256" key="2">
    <source>
        <dbReference type="ARBA" id="ARBA00022490"/>
    </source>
</evidence>
<accession>A0A9P6IZM5</accession>
<feature type="compositionally biased region" description="Low complexity" evidence="5">
    <location>
        <begin position="171"/>
        <end position="181"/>
    </location>
</feature>
<dbReference type="SUPFAM" id="SSF52075">
    <property type="entry name" value="Outer arm dynein light chain 1"/>
    <property type="match status" value="1"/>
</dbReference>
<dbReference type="EMBL" id="JAAAHW010006765">
    <property type="protein sequence ID" value="KAF9955322.1"/>
    <property type="molecule type" value="Genomic_DNA"/>
</dbReference>